<sequence length="500" mass="56229">MGEKQNAVIFQGFEWNCSADGKHYRRLLAQLPQLKAIGITAIWVPPGCKGASQEGNGYDIYDLYDLGEFDQKGGVRTKWGTKEELQALTAKARELGIGIYFDAVLNHRCSADKKEKVMAIEVDRDDQKTPLSDPYEIEAWVGFDFPGRGDKYSSQKYHWYHFGGTDFNAANDKEALYKFQGDGLDWAESVEEGDDFLLGADLNYSHPEVQADVKNWGPWIVKELGLSGFRLDAVRHFSERFLNQWVEHVTKNTKEDLFFVGEYWHPELDALVKWLEDMDHKFCLFDAPLVYNFARISTTKDADLRTMFDNALIKAKPVNAVTVVNSHDLQPGQTMAINIEGWFKPLAYCVILLQDAGYPSIFFGDLFGIKGEHPEEPIAGGKLADMVLARKLYAYGQQDAYLDDPNCVGFVRRGTADHPAGLACIMSNTGPGEIRMAVGDLHAGQKWTDLLGWSQGEVEIDNEGYGVFRCPGVSISLWVRSDAEGRDQFPVNFDSNFYAD</sequence>
<reference evidence="9" key="1">
    <citation type="submission" date="2020-01" db="EMBL/GenBank/DDBJ databases">
        <authorList>
            <consortium name="DOE Joint Genome Institute"/>
            <person name="Haridas S."/>
            <person name="Albert R."/>
            <person name="Binder M."/>
            <person name="Bloem J."/>
            <person name="Labutti K."/>
            <person name="Salamov A."/>
            <person name="Andreopoulos B."/>
            <person name="Baker S.E."/>
            <person name="Barry K."/>
            <person name="Bills G."/>
            <person name="Bluhm B.H."/>
            <person name="Cannon C."/>
            <person name="Castanera R."/>
            <person name="Culley D.E."/>
            <person name="Daum C."/>
            <person name="Ezra D."/>
            <person name="Gonzalez J.B."/>
            <person name="Henrissat B."/>
            <person name="Kuo A."/>
            <person name="Liang C."/>
            <person name="Lipzen A."/>
            <person name="Lutzoni F."/>
            <person name="Magnuson J."/>
            <person name="Mondo S."/>
            <person name="Nolan M."/>
            <person name="Ohm R."/>
            <person name="Pangilinan J."/>
            <person name="Park H.-J."/>
            <person name="Ramirez L."/>
            <person name="Alfaro M."/>
            <person name="Sun H."/>
            <person name="Tritt A."/>
            <person name="Yoshinaga Y."/>
            <person name="Zwiers L.-H."/>
            <person name="Turgeon B.G."/>
            <person name="Goodwin S.B."/>
            <person name="Spatafora J.W."/>
            <person name="Crous P.W."/>
            <person name="Grigoriev I.V."/>
        </authorList>
    </citation>
    <scope>NUCLEOTIDE SEQUENCE</scope>
    <source>
        <strain evidence="9">CBS 342.82</strain>
    </source>
</reference>
<organism evidence="9">
    <name type="scientific">Dissoconium aciculare CBS 342.82</name>
    <dbReference type="NCBI Taxonomy" id="1314786"/>
    <lineage>
        <taxon>Eukaryota</taxon>
        <taxon>Fungi</taxon>
        <taxon>Dikarya</taxon>
        <taxon>Ascomycota</taxon>
        <taxon>Pezizomycotina</taxon>
        <taxon>Dothideomycetes</taxon>
        <taxon>Dothideomycetidae</taxon>
        <taxon>Mycosphaerellales</taxon>
        <taxon>Dissoconiaceae</taxon>
        <taxon>Dissoconium</taxon>
    </lineage>
</organism>
<evidence type="ECO:0000256" key="3">
    <source>
        <dbReference type="ARBA" id="ARBA00022723"/>
    </source>
</evidence>
<dbReference type="GO" id="GO:0005975">
    <property type="term" value="P:carbohydrate metabolic process"/>
    <property type="evidence" value="ECO:0007669"/>
    <property type="project" value="InterPro"/>
</dbReference>
<evidence type="ECO:0000256" key="2">
    <source>
        <dbReference type="ARBA" id="ARBA00008061"/>
    </source>
</evidence>
<comment type="similarity">
    <text evidence="2">Belongs to the glycosyl hydrolase 13 family.</text>
</comment>
<dbReference type="Gene3D" id="2.60.40.1180">
    <property type="entry name" value="Golgi alpha-mannosidase II"/>
    <property type="match status" value="1"/>
</dbReference>
<dbReference type="InterPro" id="IPR013780">
    <property type="entry name" value="Glyco_hydro_b"/>
</dbReference>
<evidence type="ECO:0000313" key="8">
    <source>
        <dbReference type="Proteomes" id="UP000504637"/>
    </source>
</evidence>
<keyword evidence="4 9" id="KW-0378">Hydrolase</keyword>
<protein>
    <submittedName>
        <fullName evidence="9">Glycoside hydrolase family 13 protein</fullName>
    </submittedName>
</protein>
<dbReference type="Gene3D" id="2.40.30.140">
    <property type="match status" value="1"/>
</dbReference>
<dbReference type="NCBIfam" id="NF006969">
    <property type="entry name" value="PRK09441.1-2"/>
    <property type="match status" value="1"/>
</dbReference>
<dbReference type="SUPFAM" id="SSF51445">
    <property type="entry name" value="(Trans)glycosidases"/>
    <property type="match status" value="1"/>
</dbReference>
<evidence type="ECO:0000313" key="9">
    <source>
        <dbReference type="RefSeq" id="XP_033463762.1"/>
    </source>
</evidence>
<dbReference type="AlphaFoldDB" id="A0A6J3MFD8"/>
<keyword evidence="3" id="KW-0479">Metal-binding</keyword>
<feature type="domain" description="Glycosyl hydrolase family 13 catalytic" evidence="7">
    <location>
        <begin position="7"/>
        <end position="390"/>
    </location>
</feature>
<dbReference type="NCBIfam" id="NF006968">
    <property type="entry name" value="PRK09441.1-1"/>
    <property type="match status" value="1"/>
</dbReference>
<keyword evidence="6" id="KW-0326">Glycosidase</keyword>
<dbReference type="PANTHER" id="PTHR43447">
    <property type="entry name" value="ALPHA-AMYLASE"/>
    <property type="match status" value="1"/>
</dbReference>
<evidence type="ECO:0000259" key="7">
    <source>
        <dbReference type="SMART" id="SM00642"/>
    </source>
</evidence>
<accession>A0A6J3MFD8</accession>
<reference evidence="9" key="2">
    <citation type="submission" date="2020-04" db="EMBL/GenBank/DDBJ databases">
        <authorList>
            <consortium name="NCBI Genome Project"/>
        </authorList>
    </citation>
    <scope>NUCLEOTIDE SEQUENCE</scope>
    <source>
        <strain evidence="9">CBS 342.82</strain>
    </source>
</reference>
<keyword evidence="5" id="KW-0119">Carbohydrate metabolism</keyword>
<reference evidence="9" key="3">
    <citation type="submission" date="2025-08" db="UniProtKB">
        <authorList>
            <consortium name="RefSeq"/>
        </authorList>
    </citation>
    <scope>IDENTIFICATION</scope>
    <source>
        <strain evidence="9">CBS 342.82</strain>
    </source>
</reference>
<evidence type="ECO:0000256" key="6">
    <source>
        <dbReference type="ARBA" id="ARBA00023295"/>
    </source>
</evidence>
<dbReference type="SMART" id="SM00642">
    <property type="entry name" value="Aamy"/>
    <property type="match status" value="1"/>
</dbReference>
<dbReference type="InterPro" id="IPR013776">
    <property type="entry name" value="A-amylase_thermo"/>
</dbReference>
<keyword evidence="8" id="KW-1185">Reference proteome</keyword>
<evidence type="ECO:0000256" key="1">
    <source>
        <dbReference type="ARBA" id="ARBA00001913"/>
    </source>
</evidence>
<dbReference type="Proteomes" id="UP000504637">
    <property type="component" value="Unplaced"/>
</dbReference>
<evidence type="ECO:0000256" key="5">
    <source>
        <dbReference type="ARBA" id="ARBA00023277"/>
    </source>
</evidence>
<dbReference type="Gene3D" id="3.20.20.80">
    <property type="entry name" value="Glycosidases"/>
    <property type="match status" value="1"/>
</dbReference>
<dbReference type="InterPro" id="IPR006047">
    <property type="entry name" value="GH13_cat_dom"/>
</dbReference>
<dbReference type="GO" id="GO:0004553">
    <property type="term" value="F:hydrolase activity, hydrolyzing O-glycosyl compounds"/>
    <property type="evidence" value="ECO:0007669"/>
    <property type="project" value="InterPro"/>
</dbReference>
<dbReference type="OrthoDB" id="550577at2759"/>
<proteinExistence type="inferred from homology"/>
<dbReference type="InterPro" id="IPR017853">
    <property type="entry name" value="GH"/>
</dbReference>
<dbReference type="Pfam" id="PF00128">
    <property type="entry name" value="Alpha-amylase"/>
    <property type="match status" value="1"/>
</dbReference>
<dbReference type="PIRSF" id="PIRSF001021">
    <property type="entry name" value="Alph-amls_thrmst"/>
    <property type="match status" value="1"/>
</dbReference>
<dbReference type="SUPFAM" id="SSF51011">
    <property type="entry name" value="Glycosyl hydrolase domain"/>
    <property type="match status" value="1"/>
</dbReference>
<dbReference type="GeneID" id="54356787"/>
<dbReference type="GO" id="GO:0005509">
    <property type="term" value="F:calcium ion binding"/>
    <property type="evidence" value="ECO:0007669"/>
    <property type="project" value="InterPro"/>
</dbReference>
<name>A0A6J3MFD8_9PEZI</name>
<dbReference type="CDD" id="cd11318">
    <property type="entry name" value="AmyAc_bac_fung_AmyA"/>
    <property type="match status" value="1"/>
</dbReference>
<comment type="cofactor">
    <cofactor evidence="1">
        <name>Ca(2+)</name>
        <dbReference type="ChEBI" id="CHEBI:29108"/>
    </cofactor>
</comment>
<dbReference type="RefSeq" id="XP_033463762.1">
    <property type="nucleotide sequence ID" value="XM_033598988.1"/>
</dbReference>
<evidence type="ECO:0000256" key="4">
    <source>
        <dbReference type="ARBA" id="ARBA00022801"/>
    </source>
</evidence>
<gene>
    <name evidence="9" type="ORF">K489DRAFT_123977</name>
</gene>